<dbReference type="InterPro" id="IPR027417">
    <property type="entry name" value="P-loop_NTPase"/>
</dbReference>
<dbReference type="Gene3D" id="3.40.50.300">
    <property type="entry name" value="P-loop containing nucleotide triphosphate hydrolases"/>
    <property type="match status" value="1"/>
</dbReference>
<comment type="subcellular location">
    <subcellularLocation>
        <location evidence="1">Nucleus</location>
    </subcellularLocation>
</comment>
<dbReference type="GO" id="GO:0031297">
    <property type="term" value="P:replication fork processing"/>
    <property type="evidence" value="ECO:0007669"/>
    <property type="project" value="TreeGrafter"/>
</dbReference>
<feature type="coiled-coil region" evidence="10">
    <location>
        <begin position="87"/>
        <end position="128"/>
    </location>
</feature>
<feature type="domain" description="HARP" evidence="15">
    <location>
        <begin position="434"/>
        <end position="511"/>
    </location>
</feature>
<keyword evidence="10" id="KW-0175">Coiled coil</keyword>
<organism evidence="16 17">
    <name type="scientific">Punica granatum</name>
    <name type="common">Pomegranate</name>
    <dbReference type="NCBI Taxonomy" id="22663"/>
    <lineage>
        <taxon>Eukaryota</taxon>
        <taxon>Viridiplantae</taxon>
        <taxon>Streptophyta</taxon>
        <taxon>Embryophyta</taxon>
        <taxon>Tracheophyta</taxon>
        <taxon>Spermatophyta</taxon>
        <taxon>Magnoliopsida</taxon>
        <taxon>eudicotyledons</taxon>
        <taxon>Gunneridae</taxon>
        <taxon>Pentapetalae</taxon>
        <taxon>rosids</taxon>
        <taxon>malvids</taxon>
        <taxon>Myrtales</taxon>
        <taxon>Lythraceae</taxon>
        <taxon>Punica</taxon>
    </lineage>
</organism>
<evidence type="ECO:0000259" key="12">
    <source>
        <dbReference type="PROSITE" id="PS50811"/>
    </source>
</evidence>
<evidence type="ECO:0000256" key="3">
    <source>
        <dbReference type="ARBA" id="ARBA00022801"/>
    </source>
</evidence>
<feature type="domain" description="Helicase ATP-binding" evidence="13">
    <location>
        <begin position="550"/>
        <end position="709"/>
    </location>
</feature>
<evidence type="ECO:0000256" key="5">
    <source>
        <dbReference type="ARBA" id="ARBA00022840"/>
    </source>
</evidence>
<dbReference type="GO" id="GO:0004520">
    <property type="term" value="F:DNA endonuclease activity"/>
    <property type="evidence" value="ECO:0007669"/>
    <property type="project" value="TreeGrafter"/>
</dbReference>
<dbReference type="SMART" id="SM00487">
    <property type="entry name" value="DEXDc"/>
    <property type="match status" value="1"/>
</dbReference>
<protein>
    <recommendedName>
        <fullName evidence="18">SWI/SNF-related matrix-associated actin-dependent regulator of chromatin subfamily A-like protein 1</fullName>
    </recommendedName>
</protein>
<dbReference type="Pfam" id="PF00271">
    <property type="entry name" value="Helicase_C"/>
    <property type="match status" value="1"/>
</dbReference>
<dbReference type="Gene3D" id="3.40.50.10810">
    <property type="entry name" value="Tandem AAA-ATPase domain"/>
    <property type="match status" value="1"/>
</dbReference>
<dbReference type="Proteomes" id="UP000197138">
    <property type="component" value="Unassembled WGS sequence"/>
</dbReference>
<evidence type="ECO:0008006" key="18">
    <source>
        <dbReference type="Google" id="ProtNLM"/>
    </source>
</evidence>
<evidence type="ECO:0000256" key="7">
    <source>
        <dbReference type="ARBA" id="ARBA00023125"/>
    </source>
</evidence>
<keyword evidence="5" id="KW-0067">ATP-binding</keyword>
<name>A0A218W560_PUNGR</name>
<feature type="domain" description="WRKY" evidence="12">
    <location>
        <begin position="232"/>
        <end position="298"/>
    </location>
</feature>
<dbReference type="GO" id="GO:0004386">
    <property type="term" value="F:helicase activity"/>
    <property type="evidence" value="ECO:0007669"/>
    <property type="project" value="UniProtKB-KW"/>
</dbReference>
<dbReference type="SUPFAM" id="SSF52540">
    <property type="entry name" value="P-loop containing nucleoside triphosphate hydrolases"/>
    <property type="match status" value="2"/>
</dbReference>
<dbReference type="Pfam" id="PF00176">
    <property type="entry name" value="SNF2-rel_dom"/>
    <property type="match status" value="1"/>
</dbReference>
<dbReference type="Pfam" id="PF03106">
    <property type="entry name" value="WRKY"/>
    <property type="match status" value="1"/>
</dbReference>
<dbReference type="PROSITE" id="PS50811">
    <property type="entry name" value="WRKY"/>
    <property type="match status" value="1"/>
</dbReference>
<feature type="region of interest" description="Disordered" evidence="11">
    <location>
        <begin position="417"/>
        <end position="436"/>
    </location>
</feature>
<evidence type="ECO:0000256" key="1">
    <source>
        <dbReference type="ARBA" id="ARBA00004123"/>
    </source>
</evidence>
<dbReference type="FunFam" id="3.40.50.10810:FF:000044">
    <property type="entry name" value="Chromatin remodeling factor18"/>
    <property type="match status" value="1"/>
</dbReference>
<dbReference type="PROSITE" id="PS51192">
    <property type="entry name" value="HELICASE_ATP_BIND_1"/>
    <property type="match status" value="1"/>
</dbReference>
<evidence type="ECO:0000256" key="8">
    <source>
        <dbReference type="ARBA" id="ARBA00023163"/>
    </source>
</evidence>
<dbReference type="SUPFAM" id="SSF118290">
    <property type="entry name" value="WRKY DNA-binding domain"/>
    <property type="match status" value="1"/>
</dbReference>
<evidence type="ECO:0000313" key="17">
    <source>
        <dbReference type="Proteomes" id="UP000197138"/>
    </source>
</evidence>
<dbReference type="GO" id="GO:0016787">
    <property type="term" value="F:hydrolase activity"/>
    <property type="evidence" value="ECO:0007669"/>
    <property type="project" value="UniProtKB-KW"/>
</dbReference>
<keyword evidence="6" id="KW-0805">Transcription regulation</keyword>
<dbReference type="InterPro" id="IPR000330">
    <property type="entry name" value="SNF2_N"/>
</dbReference>
<evidence type="ECO:0000259" key="14">
    <source>
        <dbReference type="PROSITE" id="PS51194"/>
    </source>
</evidence>
<sequence>MTTHLTGDDDQPEYQQVDEKRDIREFVDFFSGERHGRPDDSAPDVDLPKESSITESSINQRLTLNTGWLTEEEDRTVTKPSLHQLMNSNLRVKLGELKDENQNLRRMLDRVTKSYAGLQTQLALLKQDEVLKLANATYCAGDDSQERAMISPPRKVKPALFSELEAGEGSSTIKTEGDDGTNNSIVDNQMPPCHGTLKSMTMPMAQGKAGSMEEDVPEGSLRRARVSIRARSDAPMISDGCQWRKYGQKLAKGNPCPRAYYRCTMAVGCPVRKQVQRYAQDKAILVTTYEGSHNHPLPAAAAALAATTSAAAAMLLSGSTISSGPTPFLPPFVSPHHQYATSMASYSPSSPYPTITLDLSHSPLLSGPNIIHWPPMPPPPIFDTYVSSDSHVLPGSLLGHPQNSHSFTQTVRAAISADPGQDLSAETRASSDKPSVELQKSPVTFSLHSSGNIAAKFAYDQVIVGAFRKIPKATWNAKERVWMFPVSSLSAAEKVLSEICGSSVEIVNLDPLVRRAIAAASSLPDLQDRYERIPNDVELKLLPFQRDGVRFVLQHGLRVLIADEMGLGKTLQAAIAVAACVRDSWPVLVLSPSSLRLHWASVLLSQGGGSNRGGFRIVYSNNKHGVHLDGLFNVISYDAVPKIQNALLSSDFKVVIADESHFLKNAQAKRTTASLPVIKKAQYAILLSGTPALSRPIELFKQLEALYPEVYKNVHEYGNRYCKGGIFGVYQGASNHEELHNLMKATVMIRRLKKDVLNQLPVKRRQQVFLDLAEKDMRKINALFRELKTIKEKIKACTSKEEAESLKFTEKNLITKIYTDSAEAKIPAVIEYLETVVEKKKVGCIRIDGSTPAVARQSFVTDFQEKDTIKAAVLSIRAGGVGLTLTAASTVIFAELSWTPGDLIQAEDRAHRIGQVSSVNVYYLLANDTVDDIIWDVVQSKLENLGQMLDGRENTLEVSASHQSSTSPAKQKTLDSFLKRCSNDENSEHQSKLKYPRH</sequence>
<evidence type="ECO:0000256" key="4">
    <source>
        <dbReference type="ARBA" id="ARBA00022806"/>
    </source>
</evidence>
<dbReference type="InterPro" id="IPR038718">
    <property type="entry name" value="SNF2-like_sf"/>
</dbReference>
<feature type="region of interest" description="Disordered" evidence="11">
    <location>
        <begin position="1"/>
        <end position="21"/>
    </location>
</feature>
<dbReference type="GO" id="GO:0003700">
    <property type="term" value="F:DNA-binding transcription factor activity"/>
    <property type="evidence" value="ECO:0007669"/>
    <property type="project" value="InterPro"/>
</dbReference>
<evidence type="ECO:0000313" key="16">
    <source>
        <dbReference type="EMBL" id="OWM67371.1"/>
    </source>
</evidence>
<dbReference type="CDD" id="cd18793">
    <property type="entry name" value="SF2_C_SNF"/>
    <property type="match status" value="1"/>
</dbReference>
<dbReference type="GO" id="GO:0005524">
    <property type="term" value="F:ATP binding"/>
    <property type="evidence" value="ECO:0007669"/>
    <property type="project" value="UniProtKB-KW"/>
</dbReference>
<dbReference type="FunFam" id="2.20.25.80:FF:000002">
    <property type="entry name" value="probable WRKY transcription factor 31"/>
    <property type="match status" value="1"/>
</dbReference>
<keyword evidence="3" id="KW-0378">Hydrolase</keyword>
<dbReference type="AlphaFoldDB" id="A0A218W560"/>
<dbReference type="SMART" id="SM00490">
    <property type="entry name" value="HELICc"/>
    <property type="match status" value="1"/>
</dbReference>
<dbReference type="InterPro" id="IPR014001">
    <property type="entry name" value="Helicase_ATP-bd"/>
</dbReference>
<evidence type="ECO:0000259" key="15">
    <source>
        <dbReference type="PROSITE" id="PS51467"/>
    </source>
</evidence>
<dbReference type="InterPro" id="IPR001650">
    <property type="entry name" value="Helicase_C-like"/>
</dbReference>
<dbReference type="SMART" id="SM00774">
    <property type="entry name" value="WRKY"/>
    <property type="match status" value="1"/>
</dbReference>
<dbReference type="EMBL" id="MTKT01005400">
    <property type="protein sequence ID" value="OWM67371.1"/>
    <property type="molecule type" value="Genomic_DNA"/>
</dbReference>
<gene>
    <name evidence="16" type="ORF">CDL15_Pgr000823</name>
</gene>
<dbReference type="Gene3D" id="2.20.25.80">
    <property type="entry name" value="WRKY domain"/>
    <property type="match status" value="1"/>
</dbReference>
<evidence type="ECO:0000256" key="2">
    <source>
        <dbReference type="ARBA" id="ARBA00022741"/>
    </source>
</evidence>
<evidence type="ECO:0000259" key="13">
    <source>
        <dbReference type="PROSITE" id="PS51192"/>
    </source>
</evidence>
<dbReference type="InterPro" id="IPR036576">
    <property type="entry name" value="WRKY_dom_sf"/>
</dbReference>
<dbReference type="PROSITE" id="PS51194">
    <property type="entry name" value="HELICASE_CTER"/>
    <property type="match status" value="1"/>
</dbReference>
<feature type="compositionally biased region" description="Polar residues" evidence="11">
    <location>
        <begin position="957"/>
        <end position="970"/>
    </location>
</feature>
<feature type="region of interest" description="Disordered" evidence="11">
    <location>
        <begin position="957"/>
        <end position="998"/>
    </location>
</feature>
<keyword evidence="7" id="KW-0238">DNA-binding</keyword>
<evidence type="ECO:0000256" key="10">
    <source>
        <dbReference type="SAM" id="Coils"/>
    </source>
</evidence>
<dbReference type="GO" id="GO:0043596">
    <property type="term" value="C:nuclear replication fork"/>
    <property type="evidence" value="ECO:0007669"/>
    <property type="project" value="TreeGrafter"/>
</dbReference>
<keyword evidence="4" id="KW-0347">Helicase</keyword>
<proteinExistence type="predicted"/>
<dbReference type="CDD" id="cd18010">
    <property type="entry name" value="DEXHc_HARP_SMARCAL1"/>
    <property type="match status" value="1"/>
</dbReference>
<dbReference type="PANTHER" id="PTHR45766">
    <property type="entry name" value="DNA ANNEALING HELICASE AND ENDONUCLEASE ZRANB3 FAMILY MEMBER"/>
    <property type="match status" value="1"/>
</dbReference>
<feature type="domain" description="Helicase C-terminal" evidence="14">
    <location>
        <begin position="789"/>
        <end position="957"/>
    </location>
</feature>
<keyword evidence="2" id="KW-0547">Nucleotide-binding</keyword>
<evidence type="ECO:0000256" key="9">
    <source>
        <dbReference type="ARBA" id="ARBA00023242"/>
    </source>
</evidence>
<dbReference type="InterPro" id="IPR010003">
    <property type="entry name" value="HARP_dom"/>
</dbReference>
<comment type="caution">
    <text evidence="16">The sequence shown here is derived from an EMBL/GenBank/DDBJ whole genome shotgun (WGS) entry which is preliminary data.</text>
</comment>
<dbReference type="PROSITE" id="PS51467">
    <property type="entry name" value="HARP"/>
    <property type="match status" value="1"/>
</dbReference>
<reference evidence="17" key="1">
    <citation type="journal article" date="2017" name="Plant J.">
        <title>The pomegranate (Punica granatum L.) genome and the genomics of punicalagin biosynthesis.</title>
        <authorList>
            <person name="Qin G."/>
            <person name="Xu C."/>
            <person name="Ming R."/>
            <person name="Tang H."/>
            <person name="Guyot R."/>
            <person name="Kramer E.M."/>
            <person name="Hu Y."/>
            <person name="Yi X."/>
            <person name="Qi Y."/>
            <person name="Xu X."/>
            <person name="Gao Z."/>
            <person name="Pan H."/>
            <person name="Jian J."/>
            <person name="Tian Y."/>
            <person name="Yue Z."/>
            <person name="Xu Y."/>
        </authorList>
    </citation>
    <scope>NUCLEOTIDE SEQUENCE [LARGE SCALE GENOMIC DNA]</scope>
    <source>
        <strain evidence="17">cv. Dabenzi</strain>
    </source>
</reference>
<evidence type="ECO:0000256" key="6">
    <source>
        <dbReference type="ARBA" id="ARBA00023015"/>
    </source>
</evidence>
<accession>A0A218W560</accession>
<dbReference type="GO" id="GO:0043565">
    <property type="term" value="F:sequence-specific DNA binding"/>
    <property type="evidence" value="ECO:0007669"/>
    <property type="project" value="InterPro"/>
</dbReference>
<keyword evidence="9" id="KW-0539">Nucleus</keyword>
<dbReference type="InterPro" id="IPR049730">
    <property type="entry name" value="SNF2/RAD54-like_C"/>
</dbReference>
<dbReference type="GO" id="GO:0006281">
    <property type="term" value="P:DNA repair"/>
    <property type="evidence" value="ECO:0007669"/>
    <property type="project" value="TreeGrafter"/>
</dbReference>
<dbReference type="InterPro" id="IPR003657">
    <property type="entry name" value="WRKY_dom"/>
</dbReference>
<keyword evidence="8" id="KW-0804">Transcription</keyword>
<evidence type="ECO:0000256" key="11">
    <source>
        <dbReference type="SAM" id="MobiDB-lite"/>
    </source>
</evidence>
<feature type="compositionally biased region" description="Basic and acidic residues" evidence="11">
    <location>
        <begin position="977"/>
        <end position="991"/>
    </location>
</feature>
<dbReference type="PANTHER" id="PTHR45766:SF3">
    <property type="entry name" value="DNA ANNEALING HELICASE AND ENDONUCLEASE ZRANB3"/>
    <property type="match status" value="1"/>
</dbReference>